<gene>
    <name evidence="2" type="ORF">KUL25_16885</name>
</gene>
<dbReference type="EMBL" id="CP078073">
    <property type="protein sequence ID" value="QXL87092.1"/>
    <property type="molecule type" value="Genomic_DNA"/>
</dbReference>
<sequence length="97" mass="10352">MRFLVFPLTLLLVACDSPSPAMMGITPTYVTVDGADFSVRRNGNRAEAIRTNATPFPSIGAIVHRAGNAMEQATGCAVITDTLRGDQNVMRADLICP</sequence>
<evidence type="ECO:0000313" key="3">
    <source>
        <dbReference type="Proteomes" id="UP000693972"/>
    </source>
</evidence>
<dbReference type="EMBL" id="JAIMBW010000001">
    <property type="protein sequence ID" value="MBY4894434.1"/>
    <property type="molecule type" value="Genomic_DNA"/>
</dbReference>
<feature type="chain" id="PRO_5037892167" description="Lipoprotein" evidence="1">
    <location>
        <begin position="24"/>
        <end position="97"/>
    </location>
</feature>
<name>A0A975TTV7_9RHOB</name>
<evidence type="ECO:0000256" key="1">
    <source>
        <dbReference type="SAM" id="SignalP"/>
    </source>
</evidence>
<reference evidence="2 3" key="1">
    <citation type="submission" date="2021-07" db="EMBL/GenBank/DDBJ databases">
        <title>Karlodiniumbacter phycospheric gen. nov., sp. nov., a phycosphere bacterium isolated from karlodinium veneficum.</title>
        <authorList>
            <person name="Peng Y."/>
            <person name="Jiang L."/>
            <person name="Lee J."/>
        </authorList>
    </citation>
    <scope>NUCLEOTIDE SEQUENCE</scope>
    <source>
        <strain evidence="2 3">N5</strain>
    </source>
</reference>
<organism evidence="2">
    <name type="scientific">Gymnodinialimonas phycosphaerae</name>
    <dbReference type="NCBI Taxonomy" id="2841589"/>
    <lineage>
        <taxon>Bacteria</taxon>
        <taxon>Pseudomonadati</taxon>
        <taxon>Pseudomonadota</taxon>
        <taxon>Alphaproteobacteria</taxon>
        <taxon>Rhodobacterales</taxon>
        <taxon>Paracoccaceae</taxon>
        <taxon>Gymnodinialimonas</taxon>
    </lineage>
</organism>
<dbReference type="RefSeq" id="WP_257894004.1">
    <property type="nucleotide sequence ID" value="NZ_JAIMBW010000001.1"/>
</dbReference>
<dbReference type="AlphaFoldDB" id="A0A975TTV7"/>
<keyword evidence="3" id="KW-1185">Reference proteome</keyword>
<proteinExistence type="predicted"/>
<accession>A0A975TTV7</accession>
<protein>
    <recommendedName>
        <fullName evidence="4">Lipoprotein</fullName>
    </recommendedName>
</protein>
<evidence type="ECO:0008006" key="4">
    <source>
        <dbReference type="Google" id="ProtNLM"/>
    </source>
</evidence>
<evidence type="ECO:0000313" key="2">
    <source>
        <dbReference type="EMBL" id="QXL87092.1"/>
    </source>
</evidence>
<dbReference type="Proteomes" id="UP000693972">
    <property type="component" value="Unassembled WGS sequence"/>
</dbReference>
<feature type="signal peptide" evidence="1">
    <location>
        <begin position="1"/>
        <end position="23"/>
    </location>
</feature>
<keyword evidence="1" id="KW-0732">Signal</keyword>
<dbReference type="PROSITE" id="PS51257">
    <property type="entry name" value="PROKAR_LIPOPROTEIN"/>
    <property type="match status" value="1"/>
</dbReference>